<keyword evidence="1" id="KW-1133">Transmembrane helix</keyword>
<dbReference type="SUPFAM" id="SSF69593">
    <property type="entry name" value="Glycerol-3-phosphate (1)-acyltransferase"/>
    <property type="match status" value="1"/>
</dbReference>
<dbReference type="GO" id="GO:0016287">
    <property type="term" value="F:glycerone-phosphate O-acyltransferase activity"/>
    <property type="evidence" value="ECO:0007669"/>
    <property type="project" value="TreeGrafter"/>
</dbReference>
<feature type="domain" description="Phospholipid/glycerol acyltransferase" evidence="2">
    <location>
        <begin position="214"/>
        <end position="272"/>
    </location>
</feature>
<feature type="transmembrane region" description="Helical" evidence="1">
    <location>
        <begin position="505"/>
        <end position="528"/>
    </location>
</feature>
<keyword evidence="1" id="KW-0472">Membrane</keyword>
<evidence type="ECO:0000313" key="4">
    <source>
        <dbReference type="Proteomes" id="UP001302812"/>
    </source>
</evidence>
<name>A0AAN6QBQ2_9PEZI</name>
<dbReference type="EMBL" id="MU853377">
    <property type="protein sequence ID" value="KAK4107273.1"/>
    <property type="molecule type" value="Genomic_DNA"/>
</dbReference>
<dbReference type="PANTHER" id="PTHR31605:SF0">
    <property type="entry name" value="GLYCEROL-3-PHOSPHATE O-ACYLTRANSFERASE 1"/>
    <property type="match status" value="1"/>
</dbReference>
<evidence type="ECO:0000256" key="1">
    <source>
        <dbReference type="SAM" id="Phobius"/>
    </source>
</evidence>
<evidence type="ECO:0000259" key="2">
    <source>
        <dbReference type="Pfam" id="PF01553"/>
    </source>
</evidence>
<dbReference type="InterPro" id="IPR052744">
    <property type="entry name" value="GPAT/DAPAT"/>
</dbReference>
<evidence type="ECO:0000313" key="3">
    <source>
        <dbReference type="EMBL" id="KAK4107273.1"/>
    </source>
</evidence>
<dbReference type="Pfam" id="PF01553">
    <property type="entry name" value="Acyltransferase"/>
    <property type="match status" value="1"/>
</dbReference>
<dbReference type="Proteomes" id="UP001302812">
    <property type="component" value="Unassembled WGS sequence"/>
</dbReference>
<gene>
    <name evidence="3" type="ORF">N656DRAFT_802830</name>
</gene>
<dbReference type="InterPro" id="IPR002123">
    <property type="entry name" value="Plipid/glycerol_acylTrfase"/>
</dbReference>
<dbReference type="GO" id="GO:0004366">
    <property type="term" value="F:glycerol-3-phosphate O-acyltransferase activity"/>
    <property type="evidence" value="ECO:0007669"/>
    <property type="project" value="TreeGrafter"/>
</dbReference>
<comment type="caution">
    <text evidence="3">The sequence shown here is derived from an EMBL/GenBank/DDBJ whole genome shotgun (WGS) entry which is preliminary data.</text>
</comment>
<proteinExistence type="predicted"/>
<feature type="transmembrane region" description="Helical" evidence="1">
    <location>
        <begin position="471"/>
        <end position="493"/>
    </location>
</feature>
<organism evidence="3 4">
    <name type="scientific">Canariomyces notabilis</name>
    <dbReference type="NCBI Taxonomy" id="2074819"/>
    <lineage>
        <taxon>Eukaryota</taxon>
        <taxon>Fungi</taxon>
        <taxon>Dikarya</taxon>
        <taxon>Ascomycota</taxon>
        <taxon>Pezizomycotina</taxon>
        <taxon>Sordariomycetes</taxon>
        <taxon>Sordariomycetidae</taxon>
        <taxon>Sordariales</taxon>
        <taxon>Chaetomiaceae</taxon>
        <taxon>Canariomyces</taxon>
    </lineage>
</organism>
<dbReference type="GO" id="GO:0008654">
    <property type="term" value="P:phospholipid biosynthetic process"/>
    <property type="evidence" value="ECO:0007669"/>
    <property type="project" value="TreeGrafter"/>
</dbReference>
<keyword evidence="4" id="KW-1185">Reference proteome</keyword>
<reference evidence="3" key="1">
    <citation type="journal article" date="2023" name="Mol. Phylogenet. Evol.">
        <title>Genome-scale phylogeny and comparative genomics of the fungal order Sordariales.</title>
        <authorList>
            <person name="Hensen N."/>
            <person name="Bonometti L."/>
            <person name="Westerberg I."/>
            <person name="Brannstrom I.O."/>
            <person name="Guillou S."/>
            <person name="Cros-Aarteil S."/>
            <person name="Calhoun S."/>
            <person name="Haridas S."/>
            <person name="Kuo A."/>
            <person name="Mondo S."/>
            <person name="Pangilinan J."/>
            <person name="Riley R."/>
            <person name="LaButti K."/>
            <person name="Andreopoulos B."/>
            <person name="Lipzen A."/>
            <person name="Chen C."/>
            <person name="Yan M."/>
            <person name="Daum C."/>
            <person name="Ng V."/>
            <person name="Clum A."/>
            <person name="Steindorff A."/>
            <person name="Ohm R.A."/>
            <person name="Martin F."/>
            <person name="Silar P."/>
            <person name="Natvig D.O."/>
            <person name="Lalanne C."/>
            <person name="Gautier V."/>
            <person name="Ament-Velasquez S.L."/>
            <person name="Kruys A."/>
            <person name="Hutchinson M.I."/>
            <person name="Powell A.J."/>
            <person name="Barry K."/>
            <person name="Miller A.N."/>
            <person name="Grigoriev I.V."/>
            <person name="Debuchy R."/>
            <person name="Gladieux P."/>
            <person name="Hiltunen Thoren M."/>
            <person name="Johannesson H."/>
        </authorList>
    </citation>
    <scope>NUCLEOTIDE SEQUENCE</scope>
    <source>
        <strain evidence="3">CBS 508.74</strain>
    </source>
</reference>
<sequence length="589" mass="64727">MAVKVAFDGRSRVYRLLRAWKYDLFASVFFVLFRLFYRQVEIWGKDDSSQEDALIFVAGPHSNDVADTGLLMPFILTRFGRRVSFLVGARTMGKPVEGFLARGVGATVLNREWDNATLGTGTICISLASSGRVIRGCGTRFDLEARPGDRLMCVVAKKHILRGTVAEICGPEMLLLTQPLRLPENPGCLEALDSDRLANLRYSWVTGASSRAHWDEIMTALRTNGAISLFPEGTCHDQPHLLPFKSGFAVIALKYAAAAFPHQRVRIVPCAIHHQQSHLFRSKIGLEFGSPITIPSELITAFKAGKEKLAVSALRRLVQSVLSEMTLLDSDSDDMIPKVIKAFTTLSPPPSIQETLQRKRHIVRRLRADIKVQSLDTCQNLTTRINQFNKELASFGIKSLPVSGHATTLLLTLMKNILLLSLTTPLVAPGLLLFTPLLLASGYFARRHAARATATSAFRIRGQDVLASAKALYAVQMAPVLYGAFAWGISIVYSWGSFAGFGKPVIVVMGLVLVTVLGIVALPAGNVVMDAVAEVRDVVACLREAVWSEEGRVKMGRLVKMKVKLESEVERFLGEYEGEEGCMGDKPLF</sequence>
<dbReference type="GeneID" id="89942417"/>
<dbReference type="RefSeq" id="XP_064664843.1">
    <property type="nucleotide sequence ID" value="XM_064818292.1"/>
</dbReference>
<keyword evidence="1" id="KW-0812">Transmembrane</keyword>
<feature type="transmembrane region" description="Helical" evidence="1">
    <location>
        <begin position="417"/>
        <end position="439"/>
    </location>
</feature>
<protein>
    <recommendedName>
        <fullName evidence="2">Phospholipid/glycerol acyltransferase domain-containing protein</fullName>
    </recommendedName>
</protein>
<accession>A0AAN6QBQ2</accession>
<dbReference type="PANTHER" id="PTHR31605">
    <property type="entry name" value="GLYCEROL-3-PHOSPHATE O-ACYLTRANSFERASE 1"/>
    <property type="match status" value="1"/>
</dbReference>
<dbReference type="AlphaFoldDB" id="A0AAN6QBQ2"/>
<reference evidence="3" key="2">
    <citation type="submission" date="2023-05" db="EMBL/GenBank/DDBJ databases">
        <authorList>
            <consortium name="Lawrence Berkeley National Laboratory"/>
            <person name="Steindorff A."/>
            <person name="Hensen N."/>
            <person name="Bonometti L."/>
            <person name="Westerberg I."/>
            <person name="Brannstrom I.O."/>
            <person name="Guillou S."/>
            <person name="Cros-Aarteil S."/>
            <person name="Calhoun S."/>
            <person name="Haridas S."/>
            <person name="Kuo A."/>
            <person name="Mondo S."/>
            <person name="Pangilinan J."/>
            <person name="Riley R."/>
            <person name="Labutti K."/>
            <person name="Andreopoulos B."/>
            <person name="Lipzen A."/>
            <person name="Chen C."/>
            <person name="Yanf M."/>
            <person name="Daum C."/>
            <person name="Ng V."/>
            <person name="Clum A."/>
            <person name="Ohm R."/>
            <person name="Martin F."/>
            <person name="Silar P."/>
            <person name="Natvig D."/>
            <person name="Lalanne C."/>
            <person name="Gautier V."/>
            <person name="Ament-Velasquez S.L."/>
            <person name="Kruys A."/>
            <person name="Hutchinson M.I."/>
            <person name="Powell A.J."/>
            <person name="Barry K."/>
            <person name="Miller A.N."/>
            <person name="Grigoriev I.V."/>
            <person name="Debuchy R."/>
            <person name="Gladieux P."/>
            <person name="Thoren M.H."/>
            <person name="Johannesson H."/>
        </authorList>
    </citation>
    <scope>NUCLEOTIDE SEQUENCE</scope>
    <source>
        <strain evidence="3">CBS 508.74</strain>
    </source>
</reference>